<dbReference type="GO" id="GO:0006914">
    <property type="term" value="P:autophagy"/>
    <property type="evidence" value="ECO:0007669"/>
    <property type="project" value="UniProtKB-KW"/>
</dbReference>
<dbReference type="Pfam" id="PF24932">
    <property type="entry name" value="UBA_NBR1_C"/>
    <property type="match status" value="2"/>
</dbReference>
<dbReference type="Pfam" id="PF00564">
    <property type="entry name" value="PB1"/>
    <property type="match status" value="1"/>
</dbReference>
<dbReference type="SUPFAM" id="SSF54277">
    <property type="entry name" value="CAD &amp; PB1 domains"/>
    <property type="match status" value="1"/>
</dbReference>
<evidence type="ECO:0000256" key="10">
    <source>
        <dbReference type="ARBA" id="ARBA00023329"/>
    </source>
</evidence>
<evidence type="ECO:0000259" key="13">
    <source>
        <dbReference type="PROSITE" id="PS50135"/>
    </source>
</evidence>
<dbReference type="FunFam" id="1.10.8.10:FF:000085">
    <property type="entry name" value="protein NBR1 homolog"/>
    <property type="match status" value="1"/>
</dbReference>
<dbReference type="InterPro" id="IPR013783">
    <property type="entry name" value="Ig-like_fold"/>
</dbReference>
<comment type="caution">
    <text evidence="14">The sequence shown here is derived from an EMBL/GenBank/DDBJ whole genome shotgun (WGS) entry which is preliminary data.</text>
</comment>
<gene>
    <name evidence="14" type="ORF">O6P43_030827</name>
</gene>
<feature type="domain" description="ZZ-type" evidence="13">
    <location>
        <begin position="351"/>
        <end position="401"/>
    </location>
</feature>
<dbReference type="SMART" id="SM00666">
    <property type="entry name" value="PB1"/>
    <property type="match status" value="1"/>
</dbReference>
<evidence type="ECO:0000256" key="5">
    <source>
        <dbReference type="ARBA" id="ARBA00022723"/>
    </source>
</evidence>
<feature type="compositionally biased region" description="Polar residues" evidence="12">
    <location>
        <begin position="98"/>
        <end position="111"/>
    </location>
</feature>
<evidence type="ECO:0000256" key="7">
    <source>
        <dbReference type="ARBA" id="ARBA00022833"/>
    </source>
</evidence>
<dbReference type="PROSITE" id="PS50135">
    <property type="entry name" value="ZF_ZZ_2"/>
    <property type="match status" value="1"/>
</dbReference>
<evidence type="ECO:0000256" key="3">
    <source>
        <dbReference type="ARBA" id="ARBA00022448"/>
    </source>
</evidence>
<accession>A0AAD7KTZ9</accession>
<evidence type="ECO:0000256" key="4">
    <source>
        <dbReference type="ARBA" id="ARBA00022554"/>
    </source>
</evidence>
<feature type="compositionally biased region" description="Basic and acidic residues" evidence="12">
    <location>
        <begin position="264"/>
        <end position="277"/>
    </location>
</feature>
<dbReference type="InterPro" id="IPR009060">
    <property type="entry name" value="UBA-like_sf"/>
</dbReference>
<evidence type="ECO:0000256" key="2">
    <source>
        <dbReference type="ARBA" id="ARBA00004419"/>
    </source>
</evidence>
<dbReference type="InterPro" id="IPR043145">
    <property type="entry name" value="Znf_ZZ_sf"/>
</dbReference>
<evidence type="ECO:0000256" key="11">
    <source>
        <dbReference type="PROSITE-ProRule" id="PRU00228"/>
    </source>
</evidence>
<dbReference type="EMBL" id="JARAOO010000013">
    <property type="protein sequence ID" value="KAJ7945817.1"/>
    <property type="molecule type" value="Genomic_DNA"/>
</dbReference>
<evidence type="ECO:0000256" key="8">
    <source>
        <dbReference type="ARBA" id="ARBA00022927"/>
    </source>
</evidence>
<proteinExistence type="predicted"/>
<evidence type="ECO:0000313" key="15">
    <source>
        <dbReference type="Proteomes" id="UP001163823"/>
    </source>
</evidence>
<dbReference type="InterPro" id="IPR000270">
    <property type="entry name" value="PB1_dom"/>
</dbReference>
<dbReference type="SMART" id="SM00291">
    <property type="entry name" value="ZnF_ZZ"/>
    <property type="match status" value="1"/>
</dbReference>
<dbReference type="Gene3D" id="2.60.40.10">
    <property type="entry name" value="Immunoglobulins"/>
    <property type="match status" value="1"/>
</dbReference>
<keyword evidence="5" id="KW-0479">Metal-binding</keyword>
<dbReference type="AlphaFoldDB" id="A0AAD7KTZ9"/>
<keyword evidence="9" id="KW-0072">Autophagy</keyword>
<evidence type="ECO:0000256" key="1">
    <source>
        <dbReference type="ARBA" id="ARBA00004116"/>
    </source>
</evidence>
<dbReference type="GO" id="GO:0015031">
    <property type="term" value="P:protein transport"/>
    <property type="evidence" value="ECO:0007669"/>
    <property type="project" value="UniProtKB-KW"/>
</dbReference>
<dbReference type="SUPFAM" id="SSF57850">
    <property type="entry name" value="RING/U-box"/>
    <property type="match status" value="1"/>
</dbReference>
<feature type="region of interest" description="Disordered" evidence="12">
    <location>
        <begin position="92"/>
        <end position="112"/>
    </location>
</feature>
<dbReference type="CDD" id="cd14319">
    <property type="entry name" value="UBA_NBR1"/>
    <property type="match status" value="1"/>
</dbReference>
<dbReference type="PANTHER" id="PTHR20930:SF0">
    <property type="entry name" value="PROTEIN ILRUN"/>
    <property type="match status" value="1"/>
</dbReference>
<keyword evidence="7" id="KW-0862">Zinc</keyword>
<dbReference type="SUPFAM" id="SSF46934">
    <property type="entry name" value="UBA-like"/>
    <property type="match status" value="1"/>
</dbReference>
<dbReference type="PANTHER" id="PTHR20930">
    <property type="entry name" value="OVARIAN CARCINOMA ANTIGEN CA125-RELATED"/>
    <property type="match status" value="1"/>
</dbReference>
<name>A0AAD7KTZ9_QUISA</name>
<comment type="subcellular location">
    <subcellularLocation>
        <location evidence="2">Cytoplasmic vesicle</location>
        <location evidence="2">Autophagosome</location>
    </subcellularLocation>
    <subcellularLocation>
        <location evidence="1">Vacuole</location>
    </subcellularLocation>
</comment>
<keyword evidence="15" id="KW-1185">Reference proteome</keyword>
<dbReference type="InterPro" id="IPR056893">
    <property type="entry name" value="UBA_Nbr1_C"/>
</dbReference>
<sequence length="771" mass="84710">MESTLVIKVKFGDTLRRFNARVNENEQLDLDMAGLQAKILSLFSFPPDANYILRYVDEDGDLVALVDDDDLCDVMRQHLKFLRIDVEMKNDKGGKSLPRSSGNSTPLSSPQMPVAFQHVNTGLSDVLKSVPEPVRESLSKLSQDLAAKTASSSPKIAEFLECFPSVGQYFLTSDSQPQVGADSIAKGGVSESTVPPVDTVPNTKALDSTVKTSEKVDSGNVTTGVGEAVSPVSTSVDLNLHPCDLQPYQFTYVNSSPFAPKVHAGNDRKESEMKLKDVPNGQTGGCGASTSSAVPYAGPFKTIETGSSPLIECPFSGMPMYDSALPSVGNFRVSPFKRSYSHTESMGGIFHKGVQCDGCGVYPITGPRFKSKVKENYDLCSICFNEMGSDADYTRMDRPVSYRHPRSFKGLYEQHPWTAPPTLPTLFTDCAMKQTRPKLDSRFIFDVNVIDGTIMAPSTPFTKIWRMRNNGTLVWPQGTRLVWIGGDRLCDADSAEIKIPVEGLRMEKELEIAVECRAPESPGRYISYWRMASPSGQKFGQRVWVLIMVDAFKESFCDIFQGLNLNYPPECSGSKGPEVTDNSVPPVLNDMLIKPRNSNAPAEPAKQIIDKQHTEEQESSFPINETSLVGDDTLVPATPEALSLVSHPIIDFSDTAPAAPTNAQSSVFNASTSSEGVDANNPVNTVEETLLKELEEMGFKQVLLNKEILRMNEYNLEQSLDDLCGVSEWDPILEELQEMGFHDNEVNRKLLVKNNGSIKRVVMDLINGENA</sequence>
<feature type="region of interest" description="Disordered" evidence="12">
    <location>
        <begin position="263"/>
        <end position="287"/>
    </location>
</feature>
<keyword evidence="3" id="KW-0813">Transport</keyword>
<dbReference type="GO" id="GO:0005776">
    <property type="term" value="C:autophagosome"/>
    <property type="evidence" value="ECO:0007669"/>
    <property type="project" value="UniProtKB-SubCell"/>
</dbReference>
<dbReference type="Gene3D" id="3.10.20.90">
    <property type="entry name" value="Phosphatidylinositol 3-kinase Catalytic Subunit, Chain A, domain 1"/>
    <property type="match status" value="1"/>
</dbReference>
<protein>
    <submittedName>
        <fullName evidence="14">Protein NBR1-like</fullName>
    </submittedName>
</protein>
<dbReference type="Pfam" id="PF00569">
    <property type="entry name" value="ZZ"/>
    <property type="match status" value="1"/>
</dbReference>
<dbReference type="Pfam" id="PF16158">
    <property type="entry name" value="N_BRCA1_IG"/>
    <property type="match status" value="1"/>
</dbReference>
<organism evidence="14 15">
    <name type="scientific">Quillaja saponaria</name>
    <name type="common">Soap bark tree</name>
    <dbReference type="NCBI Taxonomy" id="32244"/>
    <lineage>
        <taxon>Eukaryota</taxon>
        <taxon>Viridiplantae</taxon>
        <taxon>Streptophyta</taxon>
        <taxon>Embryophyta</taxon>
        <taxon>Tracheophyta</taxon>
        <taxon>Spermatophyta</taxon>
        <taxon>Magnoliopsida</taxon>
        <taxon>eudicotyledons</taxon>
        <taxon>Gunneridae</taxon>
        <taxon>Pentapetalae</taxon>
        <taxon>rosids</taxon>
        <taxon>fabids</taxon>
        <taxon>Fabales</taxon>
        <taxon>Quillajaceae</taxon>
        <taxon>Quillaja</taxon>
    </lineage>
</organism>
<reference evidence="14" key="1">
    <citation type="journal article" date="2023" name="Science">
        <title>Elucidation of the pathway for biosynthesis of saponin adjuvants from the soapbark tree.</title>
        <authorList>
            <person name="Reed J."/>
            <person name="Orme A."/>
            <person name="El-Demerdash A."/>
            <person name="Owen C."/>
            <person name="Martin L.B.B."/>
            <person name="Misra R.C."/>
            <person name="Kikuchi S."/>
            <person name="Rejzek M."/>
            <person name="Martin A.C."/>
            <person name="Harkess A."/>
            <person name="Leebens-Mack J."/>
            <person name="Louveau T."/>
            <person name="Stephenson M.J."/>
            <person name="Osbourn A."/>
        </authorList>
    </citation>
    <scope>NUCLEOTIDE SEQUENCE</scope>
    <source>
        <strain evidence="14">S10</strain>
    </source>
</reference>
<dbReference type="FunFam" id="2.60.40.10:FF:000199">
    <property type="entry name" value="next to BRCA1 gene 1 protein-like"/>
    <property type="match status" value="1"/>
</dbReference>
<evidence type="ECO:0000313" key="14">
    <source>
        <dbReference type="EMBL" id="KAJ7945817.1"/>
    </source>
</evidence>
<evidence type="ECO:0000256" key="12">
    <source>
        <dbReference type="SAM" id="MobiDB-lite"/>
    </source>
</evidence>
<dbReference type="KEGG" id="qsa:O6P43_030827"/>
<dbReference type="Gene3D" id="3.30.60.90">
    <property type="match status" value="1"/>
</dbReference>
<keyword evidence="8" id="KW-0653">Protein transport</keyword>
<dbReference type="GO" id="GO:0031410">
    <property type="term" value="C:cytoplasmic vesicle"/>
    <property type="evidence" value="ECO:0007669"/>
    <property type="project" value="UniProtKB-KW"/>
</dbReference>
<evidence type="ECO:0000256" key="9">
    <source>
        <dbReference type="ARBA" id="ARBA00023006"/>
    </source>
</evidence>
<dbReference type="InterPro" id="IPR032350">
    <property type="entry name" value="Nbr1_FW"/>
</dbReference>
<dbReference type="Gene3D" id="1.10.8.10">
    <property type="entry name" value="DNA helicase RuvA subunit, C-terminal domain"/>
    <property type="match status" value="2"/>
</dbReference>
<evidence type="ECO:0000256" key="6">
    <source>
        <dbReference type="ARBA" id="ARBA00022771"/>
    </source>
</evidence>
<keyword evidence="10" id="KW-0968">Cytoplasmic vesicle</keyword>
<dbReference type="Proteomes" id="UP001163823">
    <property type="component" value="Chromosome 13"/>
</dbReference>
<keyword evidence="4" id="KW-0926">Vacuole</keyword>
<dbReference type="GO" id="GO:0008270">
    <property type="term" value="F:zinc ion binding"/>
    <property type="evidence" value="ECO:0007669"/>
    <property type="project" value="UniProtKB-KW"/>
</dbReference>
<keyword evidence="6 11" id="KW-0863">Zinc-finger</keyword>
<dbReference type="CDD" id="cd14947">
    <property type="entry name" value="NBR1_like"/>
    <property type="match status" value="1"/>
</dbReference>
<dbReference type="InterPro" id="IPR000433">
    <property type="entry name" value="Znf_ZZ"/>
</dbReference>